<dbReference type="InterPro" id="IPR008795">
    <property type="entry name" value="Prominin"/>
</dbReference>
<dbReference type="EMBL" id="KQ971312">
    <property type="protein sequence ID" value="EEZ97973.2"/>
    <property type="molecule type" value="Genomic_DNA"/>
</dbReference>
<feature type="transmembrane region" description="Helical" evidence="8">
    <location>
        <begin position="414"/>
        <end position="439"/>
    </location>
</feature>
<dbReference type="Proteomes" id="UP000007266">
    <property type="component" value="Linkage group 2"/>
</dbReference>
<dbReference type="eggNOG" id="KOG4331">
    <property type="taxonomic scope" value="Eukaryota"/>
</dbReference>
<dbReference type="AlphaFoldDB" id="D6WAM5"/>
<evidence type="ECO:0000256" key="2">
    <source>
        <dbReference type="ARBA" id="ARBA00006058"/>
    </source>
</evidence>
<evidence type="ECO:0000313" key="9">
    <source>
        <dbReference type="EMBL" id="EEZ97973.2"/>
    </source>
</evidence>
<evidence type="ECO:0000256" key="8">
    <source>
        <dbReference type="SAM" id="Phobius"/>
    </source>
</evidence>
<sequence length="870" mass="98557">MRIHNLRLEEEYLLFEVFSSLMGYLQLSEFPTDLVRDAFQKRIPFHLLAFQLLKLEFATLSWIIFWTVLTLCIPFMSLLYFCCTKRNIHRLAEDASDISLDFRDKCVERVLATLLIFFLTLELFPIVLIFLGNEQISRQMSHSESTTNLIFDDLDTFLRNTHMQMSFVATSSTDVAIEAVRRDLEDLEELLGRRFQQELAVETGIDTALDALDDLITATDEVTSLVSALLEECHLAEVAKKSLQNRLRDISRQLTITRQQCRPKDRPLCYTLQYTGLDVSFSCSNLTTDLKIKQLEKEKKFAKNVENVRDAFRLVPERVSTETASHVAEIKSLLSKRRSEVYKSAHSLDELSRSLSNSIRAAQRETLRGVGTANRWELWRWLSVLGISTMVALVWGILLCGAPCGSTTSRSVPLLVSGVIFTSLICLLVWGLGISSFLLGSHGQCLLCHPLYDHKTLGLVLNRGGILKEGLLKALQPNDSLHIEDVLKNCQRNQPAYTTFHLQNRLNTNSVTNYKAWDDLTRVISNFTISTSSLEVLSPSLQLNLQFLASISALNLTRYRAKISGSLTKRDLNSFADQLNTVARQLTDPTSSKRIDDLAITVRKIIHNETARLNQLRDGILYKITALEILIQPLSQQANRSLAHLRDIQLFLDTQGALIAERITKQFLLRLENYLEELSNYTTTKVTKEIGRCRPLWEIFHSMRFSICKLIVNPTNGISVSCFLLILLFLGTVPVALNLVEHYRELNEELLTSITHRRTRDGAMIDDEGLWATPSSESPPDQSEPSTWMAARQSTEPLIPPPPRAPIPSTSRARSPKRLATIASRISAARVPQIPSVSRARSPKRGRHESLRLIEPICWKSGSLSPRSWL</sequence>
<evidence type="ECO:0000256" key="1">
    <source>
        <dbReference type="ARBA" id="ARBA00004141"/>
    </source>
</evidence>
<keyword evidence="10" id="KW-1185">Reference proteome</keyword>
<feature type="compositionally biased region" description="Low complexity" evidence="7">
    <location>
        <begin position="774"/>
        <end position="786"/>
    </location>
</feature>
<protein>
    <submittedName>
        <fullName evidence="9">Prominin-1-like Protein</fullName>
    </submittedName>
</protein>
<evidence type="ECO:0000256" key="5">
    <source>
        <dbReference type="ARBA" id="ARBA00023136"/>
    </source>
</evidence>
<feature type="region of interest" description="Disordered" evidence="7">
    <location>
        <begin position="769"/>
        <end position="818"/>
    </location>
</feature>
<proteinExistence type="inferred from homology"/>
<organism evidence="9 10">
    <name type="scientific">Tribolium castaneum</name>
    <name type="common">Red flour beetle</name>
    <dbReference type="NCBI Taxonomy" id="7070"/>
    <lineage>
        <taxon>Eukaryota</taxon>
        <taxon>Metazoa</taxon>
        <taxon>Ecdysozoa</taxon>
        <taxon>Arthropoda</taxon>
        <taxon>Hexapoda</taxon>
        <taxon>Insecta</taxon>
        <taxon>Pterygota</taxon>
        <taxon>Neoptera</taxon>
        <taxon>Endopterygota</taxon>
        <taxon>Coleoptera</taxon>
        <taxon>Polyphaga</taxon>
        <taxon>Cucujiformia</taxon>
        <taxon>Tenebrionidae</taxon>
        <taxon>Tenebrionidae incertae sedis</taxon>
        <taxon>Tribolium</taxon>
    </lineage>
</organism>
<comment type="similarity">
    <text evidence="2">Belongs to the prominin family.</text>
</comment>
<accession>D6WAM5</accession>
<dbReference type="HOGENOM" id="CLU_488657_0_0_1"/>
<dbReference type="PANTHER" id="PTHR22730:SF1">
    <property type="entry name" value="PROMININ-LIKE PROTEIN"/>
    <property type="match status" value="1"/>
</dbReference>
<evidence type="ECO:0000256" key="3">
    <source>
        <dbReference type="ARBA" id="ARBA00022692"/>
    </source>
</evidence>
<reference evidence="9 10" key="2">
    <citation type="journal article" date="2010" name="Nucleic Acids Res.">
        <title>BeetleBase in 2010: revisions to provide comprehensive genomic information for Tribolium castaneum.</title>
        <authorList>
            <person name="Kim H.S."/>
            <person name="Murphy T."/>
            <person name="Xia J."/>
            <person name="Caragea D."/>
            <person name="Park Y."/>
            <person name="Beeman R.W."/>
            <person name="Lorenzen M.D."/>
            <person name="Butcher S."/>
            <person name="Manak J.R."/>
            <person name="Brown S.J."/>
        </authorList>
    </citation>
    <scope>GENOME REANNOTATION</scope>
    <source>
        <strain evidence="9 10">Georgia GA2</strain>
    </source>
</reference>
<feature type="transmembrane region" description="Helical" evidence="8">
    <location>
        <begin position="60"/>
        <end position="81"/>
    </location>
</feature>
<dbReference type="OMA" id="PWATQVN"/>
<keyword evidence="4 8" id="KW-1133">Transmembrane helix</keyword>
<dbReference type="PANTHER" id="PTHR22730">
    <property type="entry name" value="PROMININ PROM PROTEIN"/>
    <property type="match status" value="1"/>
</dbReference>
<reference evidence="9 10" key="1">
    <citation type="journal article" date="2008" name="Nature">
        <title>The genome of the model beetle and pest Tribolium castaneum.</title>
        <authorList>
            <consortium name="Tribolium Genome Sequencing Consortium"/>
            <person name="Richards S."/>
            <person name="Gibbs R.A."/>
            <person name="Weinstock G.M."/>
            <person name="Brown S.J."/>
            <person name="Denell R."/>
            <person name="Beeman R.W."/>
            <person name="Gibbs R."/>
            <person name="Beeman R.W."/>
            <person name="Brown S.J."/>
            <person name="Bucher G."/>
            <person name="Friedrich M."/>
            <person name="Grimmelikhuijzen C.J."/>
            <person name="Klingler M."/>
            <person name="Lorenzen M."/>
            <person name="Richards S."/>
            <person name="Roth S."/>
            <person name="Schroder R."/>
            <person name="Tautz D."/>
            <person name="Zdobnov E.M."/>
            <person name="Muzny D."/>
            <person name="Gibbs R.A."/>
            <person name="Weinstock G.M."/>
            <person name="Attaway T."/>
            <person name="Bell S."/>
            <person name="Buhay C.J."/>
            <person name="Chandrabose M.N."/>
            <person name="Chavez D."/>
            <person name="Clerk-Blankenburg K.P."/>
            <person name="Cree A."/>
            <person name="Dao M."/>
            <person name="Davis C."/>
            <person name="Chacko J."/>
            <person name="Dinh H."/>
            <person name="Dugan-Rocha S."/>
            <person name="Fowler G."/>
            <person name="Garner T.T."/>
            <person name="Garnes J."/>
            <person name="Gnirke A."/>
            <person name="Hawes A."/>
            <person name="Hernandez J."/>
            <person name="Hines S."/>
            <person name="Holder M."/>
            <person name="Hume J."/>
            <person name="Jhangiani S.N."/>
            <person name="Joshi V."/>
            <person name="Khan Z.M."/>
            <person name="Jackson L."/>
            <person name="Kovar C."/>
            <person name="Kowis A."/>
            <person name="Lee S."/>
            <person name="Lewis L.R."/>
            <person name="Margolis J."/>
            <person name="Morgan M."/>
            <person name="Nazareth L.V."/>
            <person name="Nguyen N."/>
            <person name="Okwuonu G."/>
            <person name="Parker D."/>
            <person name="Richards S."/>
            <person name="Ruiz S.J."/>
            <person name="Santibanez J."/>
            <person name="Savard J."/>
            <person name="Scherer S.E."/>
            <person name="Schneider B."/>
            <person name="Sodergren E."/>
            <person name="Tautz D."/>
            <person name="Vattahil S."/>
            <person name="Villasana D."/>
            <person name="White C.S."/>
            <person name="Wright R."/>
            <person name="Park Y."/>
            <person name="Beeman R.W."/>
            <person name="Lord J."/>
            <person name="Oppert B."/>
            <person name="Lorenzen M."/>
            <person name="Brown S."/>
            <person name="Wang L."/>
            <person name="Savard J."/>
            <person name="Tautz D."/>
            <person name="Richards S."/>
            <person name="Weinstock G."/>
            <person name="Gibbs R.A."/>
            <person name="Liu Y."/>
            <person name="Worley K."/>
            <person name="Weinstock G."/>
            <person name="Elsik C.G."/>
            <person name="Reese J.T."/>
            <person name="Elhaik E."/>
            <person name="Landan G."/>
            <person name="Graur D."/>
            <person name="Arensburger P."/>
            <person name="Atkinson P."/>
            <person name="Beeman R.W."/>
            <person name="Beidler J."/>
            <person name="Brown S.J."/>
            <person name="Demuth J.P."/>
            <person name="Drury D.W."/>
            <person name="Du Y.Z."/>
            <person name="Fujiwara H."/>
            <person name="Lorenzen M."/>
            <person name="Maselli V."/>
            <person name="Osanai M."/>
            <person name="Park Y."/>
            <person name="Robertson H.M."/>
            <person name="Tu Z."/>
            <person name="Wang J.J."/>
            <person name="Wang S."/>
            <person name="Richards S."/>
            <person name="Song H."/>
            <person name="Zhang L."/>
            <person name="Sodergren E."/>
            <person name="Werner D."/>
            <person name="Stanke M."/>
            <person name="Morgenstern B."/>
            <person name="Solovyev V."/>
            <person name="Kosarev P."/>
            <person name="Brown G."/>
            <person name="Chen H.C."/>
            <person name="Ermolaeva O."/>
            <person name="Hlavina W."/>
            <person name="Kapustin Y."/>
            <person name="Kiryutin B."/>
            <person name="Kitts P."/>
            <person name="Maglott D."/>
            <person name="Pruitt K."/>
            <person name="Sapojnikov V."/>
            <person name="Souvorov A."/>
            <person name="Mackey A.J."/>
            <person name="Waterhouse R.M."/>
            <person name="Wyder S."/>
            <person name="Zdobnov E.M."/>
            <person name="Zdobnov E.M."/>
            <person name="Wyder S."/>
            <person name="Kriventseva E.V."/>
            <person name="Kadowaki T."/>
            <person name="Bork P."/>
            <person name="Aranda M."/>
            <person name="Bao R."/>
            <person name="Beermann A."/>
            <person name="Berns N."/>
            <person name="Bolognesi R."/>
            <person name="Bonneton F."/>
            <person name="Bopp D."/>
            <person name="Brown S.J."/>
            <person name="Bucher G."/>
            <person name="Butts T."/>
            <person name="Chaumot A."/>
            <person name="Denell R.E."/>
            <person name="Ferrier D.E."/>
            <person name="Friedrich M."/>
            <person name="Gordon C.M."/>
            <person name="Jindra M."/>
            <person name="Klingler M."/>
            <person name="Lan Q."/>
            <person name="Lattorff H.M."/>
            <person name="Laudet V."/>
            <person name="von Levetsow C."/>
            <person name="Liu Z."/>
            <person name="Lutz R."/>
            <person name="Lynch J.A."/>
            <person name="da Fonseca R.N."/>
            <person name="Posnien N."/>
            <person name="Reuter R."/>
            <person name="Roth S."/>
            <person name="Savard J."/>
            <person name="Schinko J.B."/>
            <person name="Schmitt C."/>
            <person name="Schoppmeier M."/>
            <person name="Schroder R."/>
            <person name="Shippy T.D."/>
            <person name="Simonnet F."/>
            <person name="Marques-Souza H."/>
            <person name="Tautz D."/>
            <person name="Tomoyasu Y."/>
            <person name="Trauner J."/>
            <person name="Van der Zee M."/>
            <person name="Vervoort M."/>
            <person name="Wittkopp N."/>
            <person name="Wimmer E.A."/>
            <person name="Yang X."/>
            <person name="Jones A.K."/>
            <person name="Sattelle D.B."/>
            <person name="Ebert P.R."/>
            <person name="Nelson D."/>
            <person name="Scott J.G."/>
            <person name="Beeman R.W."/>
            <person name="Muthukrishnan S."/>
            <person name="Kramer K.J."/>
            <person name="Arakane Y."/>
            <person name="Beeman R.W."/>
            <person name="Zhu Q."/>
            <person name="Hogenkamp D."/>
            <person name="Dixit R."/>
            <person name="Oppert B."/>
            <person name="Jiang H."/>
            <person name="Zou Z."/>
            <person name="Marshall J."/>
            <person name="Elpidina E."/>
            <person name="Vinokurov K."/>
            <person name="Oppert C."/>
            <person name="Zou Z."/>
            <person name="Evans J."/>
            <person name="Lu Z."/>
            <person name="Zhao P."/>
            <person name="Sumathipala N."/>
            <person name="Altincicek B."/>
            <person name="Vilcinskas A."/>
            <person name="Williams M."/>
            <person name="Hultmark D."/>
            <person name="Hetru C."/>
            <person name="Jiang H."/>
            <person name="Grimmelikhuijzen C.J."/>
            <person name="Hauser F."/>
            <person name="Cazzamali G."/>
            <person name="Williamson M."/>
            <person name="Park Y."/>
            <person name="Li B."/>
            <person name="Tanaka Y."/>
            <person name="Predel R."/>
            <person name="Neupert S."/>
            <person name="Schachtner J."/>
            <person name="Verleyen P."/>
            <person name="Raible F."/>
            <person name="Bork P."/>
            <person name="Friedrich M."/>
            <person name="Walden K.K."/>
            <person name="Robertson H.M."/>
            <person name="Angeli S."/>
            <person name="Foret S."/>
            <person name="Bucher G."/>
            <person name="Schuetz S."/>
            <person name="Maleszka R."/>
            <person name="Wimmer E.A."/>
            <person name="Beeman R.W."/>
            <person name="Lorenzen M."/>
            <person name="Tomoyasu Y."/>
            <person name="Miller S.C."/>
            <person name="Grossmann D."/>
            <person name="Bucher G."/>
        </authorList>
    </citation>
    <scope>NUCLEOTIDE SEQUENCE [LARGE SCALE GENOMIC DNA]</scope>
    <source>
        <strain evidence="9 10">Georgia GA2</strain>
    </source>
</reference>
<evidence type="ECO:0000313" key="10">
    <source>
        <dbReference type="Proteomes" id="UP000007266"/>
    </source>
</evidence>
<keyword evidence="3 8" id="KW-0812">Transmembrane</keyword>
<keyword evidence="6" id="KW-0325">Glycoprotein</keyword>
<evidence type="ECO:0000256" key="4">
    <source>
        <dbReference type="ARBA" id="ARBA00022989"/>
    </source>
</evidence>
<dbReference type="STRING" id="7070.D6WAM5"/>
<comment type="subcellular location">
    <subcellularLocation>
        <location evidence="1">Membrane</location>
        <topology evidence="1">Multi-pass membrane protein</topology>
    </subcellularLocation>
</comment>
<evidence type="ECO:0000256" key="7">
    <source>
        <dbReference type="SAM" id="MobiDB-lite"/>
    </source>
</evidence>
<gene>
    <name evidence="9" type="primary">AUGUSTUS-3.0.2_00368</name>
    <name evidence="9" type="ORF">TcasGA2_TC000368</name>
</gene>
<evidence type="ECO:0000256" key="6">
    <source>
        <dbReference type="ARBA" id="ARBA00023180"/>
    </source>
</evidence>
<name>D6WAM5_TRICA</name>
<keyword evidence="5 8" id="KW-0472">Membrane</keyword>
<dbReference type="eggNOG" id="KOG2086">
    <property type="taxonomic scope" value="Eukaryota"/>
</dbReference>
<dbReference type="Pfam" id="PF05478">
    <property type="entry name" value="Prominin"/>
    <property type="match status" value="1"/>
</dbReference>
<feature type="transmembrane region" description="Helical" evidence="8">
    <location>
        <begin position="110"/>
        <end position="131"/>
    </location>
</feature>
<dbReference type="GO" id="GO:0016020">
    <property type="term" value="C:membrane"/>
    <property type="evidence" value="ECO:0007669"/>
    <property type="project" value="UniProtKB-SubCell"/>
</dbReference>
<feature type="transmembrane region" description="Helical" evidence="8">
    <location>
        <begin position="378"/>
        <end position="402"/>
    </location>
</feature>